<feature type="non-terminal residue" evidence="1">
    <location>
        <position position="1"/>
    </location>
</feature>
<comment type="caution">
    <text evidence="1">The sequence shown here is derived from an EMBL/GenBank/DDBJ whole genome shotgun (WGS) entry which is preliminary data.</text>
</comment>
<reference evidence="1" key="2">
    <citation type="submission" date="2023-05" db="EMBL/GenBank/DDBJ databases">
        <authorList>
            <person name="Fouks B."/>
        </authorList>
    </citation>
    <scope>NUCLEOTIDE SEQUENCE</scope>
    <source>
        <strain evidence="1">Stay&amp;Tobe</strain>
        <tissue evidence="1">Testes</tissue>
    </source>
</reference>
<dbReference type="AlphaFoldDB" id="A0AAD8EJT2"/>
<sequence>HQRSASTTDHGRIFFDVDKKHIETSNQTKQEINSELVDICAPAEDFLHQTCPEFFENFSMASLYDSQNNTHVSNAFTRRSLLSFDYRDKLKYVLEFFSGTVAHDHILRSVIRACINRSSENLFIVVRNSQ</sequence>
<reference evidence="1" key="1">
    <citation type="journal article" date="2023" name="IScience">
        <title>Live-bearing cockroach genome reveals convergent evolutionary mechanisms linked to viviparity in insects and beyond.</title>
        <authorList>
            <person name="Fouks B."/>
            <person name="Harrison M.C."/>
            <person name="Mikhailova A.A."/>
            <person name="Marchal E."/>
            <person name="English S."/>
            <person name="Carruthers M."/>
            <person name="Jennings E.C."/>
            <person name="Chiamaka E.L."/>
            <person name="Frigard R.A."/>
            <person name="Pippel M."/>
            <person name="Attardo G.M."/>
            <person name="Benoit J.B."/>
            <person name="Bornberg-Bauer E."/>
            <person name="Tobe S.S."/>
        </authorList>
    </citation>
    <scope>NUCLEOTIDE SEQUENCE</scope>
    <source>
        <strain evidence="1">Stay&amp;Tobe</strain>
    </source>
</reference>
<feature type="non-terminal residue" evidence="1">
    <location>
        <position position="130"/>
    </location>
</feature>
<keyword evidence="2" id="KW-1185">Reference proteome</keyword>
<evidence type="ECO:0000313" key="2">
    <source>
        <dbReference type="Proteomes" id="UP001233999"/>
    </source>
</evidence>
<gene>
    <name evidence="1" type="ORF">L9F63_015760</name>
</gene>
<dbReference type="EMBL" id="JASPKZ010003831">
    <property type="protein sequence ID" value="KAJ9592559.1"/>
    <property type="molecule type" value="Genomic_DNA"/>
</dbReference>
<proteinExistence type="predicted"/>
<name>A0AAD8EJT2_DIPPU</name>
<evidence type="ECO:0000313" key="1">
    <source>
        <dbReference type="EMBL" id="KAJ9592559.1"/>
    </source>
</evidence>
<protein>
    <submittedName>
        <fullName evidence="1">Uncharacterized protein</fullName>
    </submittedName>
</protein>
<accession>A0AAD8EJT2</accession>
<dbReference type="Proteomes" id="UP001233999">
    <property type="component" value="Unassembled WGS sequence"/>
</dbReference>
<organism evidence="1 2">
    <name type="scientific">Diploptera punctata</name>
    <name type="common">Pacific beetle cockroach</name>
    <dbReference type="NCBI Taxonomy" id="6984"/>
    <lineage>
        <taxon>Eukaryota</taxon>
        <taxon>Metazoa</taxon>
        <taxon>Ecdysozoa</taxon>
        <taxon>Arthropoda</taxon>
        <taxon>Hexapoda</taxon>
        <taxon>Insecta</taxon>
        <taxon>Pterygota</taxon>
        <taxon>Neoptera</taxon>
        <taxon>Polyneoptera</taxon>
        <taxon>Dictyoptera</taxon>
        <taxon>Blattodea</taxon>
        <taxon>Blaberoidea</taxon>
        <taxon>Blaberidae</taxon>
        <taxon>Diplopterinae</taxon>
        <taxon>Diploptera</taxon>
    </lineage>
</organism>